<evidence type="ECO:0000256" key="2">
    <source>
        <dbReference type="ARBA" id="ARBA00005466"/>
    </source>
</evidence>
<dbReference type="InterPro" id="IPR016166">
    <property type="entry name" value="FAD-bd_PCMH"/>
</dbReference>
<evidence type="ECO:0000256" key="6">
    <source>
        <dbReference type="SAM" id="SignalP"/>
    </source>
</evidence>
<evidence type="ECO:0000313" key="9">
    <source>
        <dbReference type="Proteomes" id="UP000240883"/>
    </source>
</evidence>
<name>A0A2T2N9K4_CORCC</name>
<organism evidence="8 9">
    <name type="scientific">Corynespora cassiicola Philippines</name>
    <dbReference type="NCBI Taxonomy" id="1448308"/>
    <lineage>
        <taxon>Eukaryota</taxon>
        <taxon>Fungi</taxon>
        <taxon>Dikarya</taxon>
        <taxon>Ascomycota</taxon>
        <taxon>Pezizomycotina</taxon>
        <taxon>Dothideomycetes</taxon>
        <taxon>Pleosporomycetidae</taxon>
        <taxon>Pleosporales</taxon>
        <taxon>Corynesporascaceae</taxon>
        <taxon>Corynespora</taxon>
    </lineage>
</organism>
<dbReference type="InterPro" id="IPR012951">
    <property type="entry name" value="BBE"/>
</dbReference>
<comment type="cofactor">
    <cofactor evidence="1">
        <name>FAD</name>
        <dbReference type="ChEBI" id="CHEBI:57692"/>
    </cofactor>
</comment>
<dbReference type="STRING" id="1448308.A0A2T2N9K4"/>
<dbReference type="PANTHER" id="PTHR42973:SF9">
    <property type="entry name" value="FAD-BINDING PCMH-TYPE DOMAIN-CONTAINING PROTEIN-RELATED"/>
    <property type="match status" value="1"/>
</dbReference>
<dbReference type="InterPro" id="IPR016169">
    <property type="entry name" value="FAD-bd_PCMH_sub2"/>
</dbReference>
<evidence type="ECO:0000256" key="5">
    <source>
        <dbReference type="ARBA" id="ARBA00023002"/>
    </source>
</evidence>
<dbReference type="Pfam" id="PF08031">
    <property type="entry name" value="BBE"/>
    <property type="match status" value="1"/>
</dbReference>
<comment type="similarity">
    <text evidence="2">Belongs to the oxygen-dependent FAD-linked oxidoreductase family.</text>
</comment>
<feature type="chain" id="PRO_5015611865" evidence="6">
    <location>
        <begin position="21"/>
        <end position="509"/>
    </location>
</feature>
<protein>
    <submittedName>
        <fullName evidence="8">FAD-binding domain-containing protein</fullName>
    </submittedName>
</protein>
<evidence type="ECO:0000256" key="4">
    <source>
        <dbReference type="ARBA" id="ARBA00022827"/>
    </source>
</evidence>
<dbReference type="Gene3D" id="3.30.43.10">
    <property type="entry name" value="Uridine Diphospho-n-acetylenolpyruvylglucosamine Reductase, domain 2"/>
    <property type="match status" value="1"/>
</dbReference>
<dbReference type="Proteomes" id="UP000240883">
    <property type="component" value="Unassembled WGS sequence"/>
</dbReference>
<dbReference type="InterPro" id="IPR050416">
    <property type="entry name" value="FAD-linked_Oxidoreductase"/>
</dbReference>
<dbReference type="Gene3D" id="3.30.465.10">
    <property type="match status" value="1"/>
</dbReference>
<keyword evidence="3" id="KW-0285">Flavoprotein</keyword>
<feature type="signal peptide" evidence="6">
    <location>
        <begin position="1"/>
        <end position="20"/>
    </location>
</feature>
<keyword evidence="6" id="KW-0732">Signal</keyword>
<dbReference type="AlphaFoldDB" id="A0A2T2N9K4"/>
<keyword evidence="9" id="KW-1185">Reference proteome</keyword>
<keyword evidence="5" id="KW-0560">Oxidoreductase</keyword>
<dbReference type="InterPro" id="IPR006094">
    <property type="entry name" value="Oxid_FAD_bind_N"/>
</dbReference>
<dbReference type="OrthoDB" id="9996127at2759"/>
<proteinExistence type="inferred from homology"/>
<accession>A0A2T2N9K4</accession>
<evidence type="ECO:0000256" key="1">
    <source>
        <dbReference type="ARBA" id="ARBA00001974"/>
    </source>
</evidence>
<dbReference type="Pfam" id="PF01565">
    <property type="entry name" value="FAD_binding_4"/>
    <property type="match status" value="1"/>
</dbReference>
<dbReference type="InterPro" id="IPR016167">
    <property type="entry name" value="FAD-bd_PCMH_sub1"/>
</dbReference>
<dbReference type="GO" id="GO:0016491">
    <property type="term" value="F:oxidoreductase activity"/>
    <property type="evidence" value="ECO:0007669"/>
    <property type="project" value="UniProtKB-KW"/>
</dbReference>
<gene>
    <name evidence="8" type="ORF">BS50DRAFT_603608</name>
</gene>
<dbReference type="InterPro" id="IPR036318">
    <property type="entry name" value="FAD-bd_PCMH-like_sf"/>
</dbReference>
<evidence type="ECO:0000259" key="7">
    <source>
        <dbReference type="PROSITE" id="PS51387"/>
    </source>
</evidence>
<feature type="domain" description="FAD-binding PCMH-type" evidence="7">
    <location>
        <begin position="57"/>
        <end position="228"/>
    </location>
</feature>
<evidence type="ECO:0000313" key="8">
    <source>
        <dbReference type="EMBL" id="PSN62050.1"/>
    </source>
</evidence>
<dbReference type="Gene3D" id="3.40.462.20">
    <property type="match status" value="1"/>
</dbReference>
<reference evidence="8 9" key="1">
    <citation type="journal article" date="2018" name="Front. Microbiol.">
        <title>Genome-Wide Analysis of Corynespora cassiicola Leaf Fall Disease Putative Effectors.</title>
        <authorList>
            <person name="Lopez D."/>
            <person name="Ribeiro S."/>
            <person name="Label P."/>
            <person name="Fumanal B."/>
            <person name="Venisse J.S."/>
            <person name="Kohler A."/>
            <person name="de Oliveira R.R."/>
            <person name="Labutti K."/>
            <person name="Lipzen A."/>
            <person name="Lail K."/>
            <person name="Bauer D."/>
            <person name="Ohm R.A."/>
            <person name="Barry K.W."/>
            <person name="Spatafora J."/>
            <person name="Grigoriev I.V."/>
            <person name="Martin F.M."/>
            <person name="Pujade-Renaud V."/>
        </authorList>
    </citation>
    <scope>NUCLEOTIDE SEQUENCE [LARGE SCALE GENOMIC DNA]</scope>
    <source>
        <strain evidence="8 9">Philippines</strain>
    </source>
</reference>
<keyword evidence="4" id="KW-0274">FAD</keyword>
<dbReference type="GO" id="GO:0071949">
    <property type="term" value="F:FAD binding"/>
    <property type="evidence" value="ECO:0007669"/>
    <property type="project" value="InterPro"/>
</dbReference>
<dbReference type="PANTHER" id="PTHR42973">
    <property type="entry name" value="BINDING OXIDOREDUCTASE, PUTATIVE (AFU_ORTHOLOGUE AFUA_1G17690)-RELATED"/>
    <property type="match status" value="1"/>
</dbReference>
<evidence type="ECO:0000256" key="3">
    <source>
        <dbReference type="ARBA" id="ARBA00022630"/>
    </source>
</evidence>
<dbReference type="EMBL" id="KZ678142">
    <property type="protein sequence ID" value="PSN62050.1"/>
    <property type="molecule type" value="Genomic_DNA"/>
</dbReference>
<dbReference type="SUPFAM" id="SSF56176">
    <property type="entry name" value="FAD-binding/transporter-associated domain-like"/>
    <property type="match status" value="1"/>
</dbReference>
<dbReference type="PROSITE" id="PS51387">
    <property type="entry name" value="FAD_PCMH"/>
    <property type="match status" value="1"/>
</dbReference>
<sequence>MKKSLTLCALLVSCAYSSISHEKKWAEFKTALSDGANLFLKEDKGFQESIKRWQYWKSPDVQAVVKVRTEEDVQESIRFANRHEIPFFIFTSGHGATQSFETLKNSLQIDLRYLDDIKISPGGSSVTLGGGVKGANVAKYLHGHGKQTVTGVCECVGFVGVALGGGHGVLQGYHGFLTDQILSLRVVTANGTLVTVSPTENTDLWWAMRGAGHNFGIVTSLEYKIYDITEKQWSVEAFTFPATAEIFRKVYTQAKKNMAVQPEGITEGGFITALPMPALNLAIIANMPLAQTQKYTQVYRDLGPLAIHAQEGTLLDVPKMLGVDRTSAVCNREHGMSDIRMPVDIPTYNVEVLAQAMERFVQIATEYPELGQSFVMTEQYPTQGVKKVDERDTAVPGRRHDLLIAPDFVFESLDREGNVNEGMEEFALKMGLEVRQMLVDGAKDMGGAMSYVNYAYGGEDVEEMYGEDWRVEKLRALKKKFDPKGRFGWYNPFVEVNVDTENGGHRSEL</sequence>